<dbReference type="Gene3D" id="3.10.105.10">
    <property type="entry name" value="Dipeptide-binding Protein, Domain 3"/>
    <property type="match status" value="1"/>
</dbReference>
<comment type="caution">
    <text evidence="5">The sequence shown here is derived from an EMBL/GenBank/DDBJ whole genome shotgun (WGS) entry which is preliminary data.</text>
</comment>
<dbReference type="GO" id="GO:0043190">
    <property type="term" value="C:ATP-binding cassette (ABC) transporter complex"/>
    <property type="evidence" value="ECO:0007669"/>
    <property type="project" value="InterPro"/>
</dbReference>
<dbReference type="Gene3D" id="3.40.190.10">
    <property type="entry name" value="Periplasmic binding protein-like II"/>
    <property type="match status" value="1"/>
</dbReference>
<organism evidence="5 6">
    <name type="scientific">Entotheonella factor</name>
    <dbReference type="NCBI Taxonomy" id="1429438"/>
    <lineage>
        <taxon>Bacteria</taxon>
        <taxon>Pseudomonadati</taxon>
        <taxon>Nitrospinota/Tectimicrobiota group</taxon>
        <taxon>Candidatus Tectimicrobiota</taxon>
        <taxon>Candidatus Entotheonellia</taxon>
        <taxon>Candidatus Entotheonellales</taxon>
        <taxon>Candidatus Entotheonellaceae</taxon>
        <taxon>Candidatus Entotheonella</taxon>
    </lineage>
</organism>
<dbReference type="PANTHER" id="PTHR30290">
    <property type="entry name" value="PERIPLASMIC BINDING COMPONENT OF ABC TRANSPORTER"/>
    <property type="match status" value="1"/>
</dbReference>
<protein>
    <recommendedName>
        <fullName evidence="4">Solute-binding protein family 5 domain-containing protein</fullName>
    </recommendedName>
</protein>
<accession>W4LUH6</accession>
<evidence type="ECO:0000259" key="4">
    <source>
        <dbReference type="Pfam" id="PF00496"/>
    </source>
</evidence>
<dbReference type="HOGENOM" id="CLU_017028_7_4_7"/>
<evidence type="ECO:0000256" key="3">
    <source>
        <dbReference type="ARBA" id="ARBA00022729"/>
    </source>
</evidence>
<keyword evidence="2" id="KW-0813">Transport</keyword>
<dbReference type="SUPFAM" id="SSF53850">
    <property type="entry name" value="Periplasmic binding protein-like II"/>
    <property type="match status" value="1"/>
</dbReference>
<sequence>MKRLRYVGIVSILIITLGLLTLPAWSADAPRDETVILAFSSDIQTLDPHDHILRLGIITMYHLFDNLVVRNLDTGEIIPHLATSWKIVDDNTWEFKLRDDVVFHNGEKFTAQTVKFNYDRILNTDNNLPQRGNHKEIKSVEVIDDTTVRFTTHRPYPIMLERMQNFQMIPEGYFKEKGKAHIAENPVGTGPYKFVHWIRGRELLFERNEDYWGPKPALKYAKIRIIPDTSTQIAELLSGGIDIVRALPPDQIEVVNASGVARHMISPILRTGFLQLDSVGRSGEHPVQNVKVRQAINHAVNIDGYIQYILNGNADRVATVINPKAFGYDDTIAPYEYDPDKAKALLKEAGFPNGFELRFRTGLSTVEPGLEQTVQAMAADLEKVGIKVKIDQINEIGPYVTQVKEGKAGPLFVWSWGYYSVFDADGILYDLFHCGGLDENGQPKDTPWAYYCDEEMDKWIEAARGTIDQEERQKLYSKIQKKLHDDAAHVFKWGFHGIWGVSKRLTWKAPIDEIDRMFLAAPAQ</sequence>
<dbReference type="InterPro" id="IPR030678">
    <property type="entry name" value="Peptide/Ni-bd"/>
</dbReference>
<evidence type="ECO:0000313" key="5">
    <source>
        <dbReference type="EMBL" id="ETX01087.1"/>
    </source>
</evidence>
<name>W4LUH6_ENTF1</name>
<dbReference type="Pfam" id="PF00496">
    <property type="entry name" value="SBP_bac_5"/>
    <property type="match status" value="1"/>
</dbReference>
<feature type="domain" description="Solute-binding protein family 5" evidence="4">
    <location>
        <begin position="76"/>
        <end position="436"/>
    </location>
</feature>
<gene>
    <name evidence="5" type="ORF">ETSY1_08805</name>
</gene>
<dbReference type="Gene3D" id="3.90.76.10">
    <property type="entry name" value="Dipeptide-binding Protein, Domain 1"/>
    <property type="match status" value="1"/>
</dbReference>
<dbReference type="GO" id="GO:0030288">
    <property type="term" value="C:outer membrane-bounded periplasmic space"/>
    <property type="evidence" value="ECO:0007669"/>
    <property type="project" value="UniProtKB-ARBA"/>
</dbReference>
<dbReference type="GO" id="GO:1904680">
    <property type="term" value="F:peptide transmembrane transporter activity"/>
    <property type="evidence" value="ECO:0007669"/>
    <property type="project" value="TreeGrafter"/>
</dbReference>
<keyword evidence="6" id="KW-1185">Reference proteome</keyword>
<dbReference type="EMBL" id="AZHW01000273">
    <property type="protein sequence ID" value="ETX01087.1"/>
    <property type="molecule type" value="Genomic_DNA"/>
</dbReference>
<evidence type="ECO:0000256" key="2">
    <source>
        <dbReference type="ARBA" id="ARBA00022448"/>
    </source>
</evidence>
<dbReference type="InterPro" id="IPR039424">
    <property type="entry name" value="SBP_5"/>
</dbReference>
<keyword evidence="3" id="KW-0732">Signal</keyword>
<dbReference type="InterPro" id="IPR000914">
    <property type="entry name" value="SBP_5_dom"/>
</dbReference>
<evidence type="ECO:0000256" key="1">
    <source>
        <dbReference type="ARBA" id="ARBA00005695"/>
    </source>
</evidence>
<dbReference type="PANTHER" id="PTHR30290:SF9">
    <property type="entry name" value="OLIGOPEPTIDE-BINDING PROTEIN APPA"/>
    <property type="match status" value="1"/>
</dbReference>
<comment type="similarity">
    <text evidence="1">Belongs to the bacterial solute-binding protein 5 family.</text>
</comment>
<dbReference type="PIRSF" id="PIRSF002741">
    <property type="entry name" value="MppA"/>
    <property type="match status" value="1"/>
</dbReference>
<dbReference type="AlphaFoldDB" id="W4LUH6"/>
<dbReference type="Proteomes" id="UP000019141">
    <property type="component" value="Unassembled WGS sequence"/>
</dbReference>
<evidence type="ECO:0000313" key="6">
    <source>
        <dbReference type="Proteomes" id="UP000019141"/>
    </source>
</evidence>
<proteinExistence type="inferred from homology"/>
<dbReference type="GO" id="GO:0015833">
    <property type="term" value="P:peptide transport"/>
    <property type="evidence" value="ECO:0007669"/>
    <property type="project" value="TreeGrafter"/>
</dbReference>
<reference evidence="5 6" key="1">
    <citation type="journal article" date="2014" name="Nature">
        <title>An environmental bacterial taxon with a large and distinct metabolic repertoire.</title>
        <authorList>
            <person name="Wilson M.C."/>
            <person name="Mori T."/>
            <person name="Ruckert C."/>
            <person name="Uria A.R."/>
            <person name="Helf M.J."/>
            <person name="Takada K."/>
            <person name="Gernert C."/>
            <person name="Steffens U.A."/>
            <person name="Heycke N."/>
            <person name="Schmitt S."/>
            <person name="Rinke C."/>
            <person name="Helfrich E.J."/>
            <person name="Brachmann A.O."/>
            <person name="Gurgui C."/>
            <person name="Wakimoto T."/>
            <person name="Kracht M."/>
            <person name="Crusemann M."/>
            <person name="Hentschel U."/>
            <person name="Abe I."/>
            <person name="Matsunaga S."/>
            <person name="Kalinowski J."/>
            <person name="Takeyama H."/>
            <person name="Piel J."/>
        </authorList>
    </citation>
    <scope>NUCLEOTIDE SEQUENCE [LARGE SCALE GENOMIC DNA]</scope>
    <source>
        <strain evidence="6">TSY1</strain>
    </source>
</reference>